<reference evidence="3" key="1">
    <citation type="journal article" date="2019" name="Int. J. Syst. Evol. Microbiol.">
        <title>The Global Catalogue of Microorganisms (GCM) 10K type strain sequencing project: providing services to taxonomists for standard genome sequencing and annotation.</title>
        <authorList>
            <consortium name="The Broad Institute Genomics Platform"/>
            <consortium name="The Broad Institute Genome Sequencing Center for Infectious Disease"/>
            <person name="Wu L."/>
            <person name="Ma J."/>
        </authorList>
    </citation>
    <scope>NUCLEOTIDE SEQUENCE [LARGE SCALE GENOMIC DNA]</scope>
    <source>
        <strain evidence="3">IBRC-M 10813</strain>
    </source>
</reference>
<gene>
    <name evidence="2" type="ORF">ACFOUO_11305</name>
</gene>
<organism evidence="2 3">
    <name type="scientific">Salinithrix halophila</name>
    <dbReference type="NCBI Taxonomy" id="1485204"/>
    <lineage>
        <taxon>Bacteria</taxon>
        <taxon>Bacillati</taxon>
        <taxon>Bacillota</taxon>
        <taxon>Bacilli</taxon>
        <taxon>Bacillales</taxon>
        <taxon>Thermoactinomycetaceae</taxon>
        <taxon>Salinithrix</taxon>
    </lineage>
</organism>
<evidence type="ECO:0000313" key="2">
    <source>
        <dbReference type="EMBL" id="MFC4077386.1"/>
    </source>
</evidence>
<proteinExistence type="predicted"/>
<dbReference type="Proteomes" id="UP001595843">
    <property type="component" value="Unassembled WGS sequence"/>
</dbReference>
<name>A0ABV8JF41_9BACL</name>
<protein>
    <submittedName>
        <fullName evidence="2">Uncharacterized protein</fullName>
    </submittedName>
</protein>
<keyword evidence="1" id="KW-0472">Membrane</keyword>
<accession>A0ABV8JF41</accession>
<keyword evidence="3" id="KW-1185">Reference proteome</keyword>
<feature type="transmembrane region" description="Helical" evidence="1">
    <location>
        <begin position="83"/>
        <end position="100"/>
    </location>
</feature>
<evidence type="ECO:0000313" key="3">
    <source>
        <dbReference type="Proteomes" id="UP001595843"/>
    </source>
</evidence>
<comment type="caution">
    <text evidence="2">The sequence shown here is derived from an EMBL/GenBank/DDBJ whole genome shotgun (WGS) entry which is preliminary data.</text>
</comment>
<keyword evidence="1" id="KW-0812">Transmembrane</keyword>
<keyword evidence="1" id="KW-1133">Transmembrane helix</keyword>
<sequence length="101" mass="11083">MGYKLTGTLATLRRRVGDESLGTQHKIHRFHMDTGGFCIGVLNFECSIYLGENQPGRIKGGVVIPSACHDVDKGEEVVLMEKIIMLLTLILQVVTVCLLIA</sequence>
<evidence type="ECO:0000256" key="1">
    <source>
        <dbReference type="SAM" id="Phobius"/>
    </source>
</evidence>
<dbReference type="EMBL" id="JBHSAP010000015">
    <property type="protein sequence ID" value="MFC4077386.1"/>
    <property type="molecule type" value="Genomic_DNA"/>
</dbReference>